<evidence type="ECO:0000313" key="1">
    <source>
        <dbReference type="EMBL" id="CAD7392879.1"/>
    </source>
</evidence>
<accession>A0A7R9CAJ8</accession>
<organism evidence="1">
    <name type="scientific">Timema cristinae</name>
    <name type="common">Walking stick</name>
    <dbReference type="NCBI Taxonomy" id="61476"/>
    <lineage>
        <taxon>Eukaryota</taxon>
        <taxon>Metazoa</taxon>
        <taxon>Ecdysozoa</taxon>
        <taxon>Arthropoda</taxon>
        <taxon>Hexapoda</taxon>
        <taxon>Insecta</taxon>
        <taxon>Pterygota</taxon>
        <taxon>Neoptera</taxon>
        <taxon>Polyneoptera</taxon>
        <taxon>Phasmatodea</taxon>
        <taxon>Timematodea</taxon>
        <taxon>Timematoidea</taxon>
        <taxon>Timematidae</taxon>
        <taxon>Timema</taxon>
    </lineage>
</organism>
<reference evidence="1" key="1">
    <citation type="submission" date="2020-11" db="EMBL/GenBank/DDBJ databases">
        <authorList>
            <person name="Tran Van P."/>
        </authorList>
    </citation>
    <scope>NUCLEOTIDE SEQUENCE</scope>
</reference>
<dbReference type="AlphaFoldDB" id="A0A7R9CAJ8"/>
<gene>
    <name evidence="1" type="ORF">TCEB3V08_LOCUS881</name>
</gene>
<proteinExistence type="predicted"/>
<name>A0A7R9CAJ8_TIMCR</name>
<dbReference type="EMBL" id="OC316603">
    <property type="protein sequence ID" value="CAD7392879.1"/>
    <property type="molecule type" value="Genomic_DNA"/>
</dbReference>
<sequence>MYTHSSNKGQLLRRCGRTSAHQPILTENDGVTMELLKPQTWLKTKSTLCAGGVCVPARRIYIRLNEPVVTTQKSWVDAMILILSTRLQSLLSEQALRNLKRSHFRNRVIVLR</sequence>
<protein>
    <submittedName>
        <fullName evidence="1">Uncharacterized protein</fullName>
    </submittedName>
</protein>